<comment type="similarity">
    <text evidence="2">Belongs to the binding-protein-dependent transport system permease family. FecCD subfamily.</text>
</comment>
<keyword evidence="6 8" id="KW-1133">Transmembrane helix</keyword>
<dbReference type="Pfam" id="PF01032">
    <property type="entry name" value="FecCD"/>
    <property type="match status" value="1"/>
</dbReference>
<proteinExistence type="inferred from homology"/>
<organism evidence="9 10">
    <name type="scientific">Arthrobacter terrae</name>
    <dbReference type="NCBI Taxonomy" id="2935737"/>
    <lineage>
        <taxon>Bacteria</taxon>
        <taxon>Bacillati</taxon>
        <taxon>Actinomycetota</taxon>
        <taxon>Actinomycetes</taxon>
        <taxon>Micrococcales</taxon>
        <taxon>Micrococcaceae</taxon>
        <taxon>Arthrobacter</taxon>
    </lineage>
</organism>
<sequence>MAGTALLLLALAVLALTVGRYHVPFWHVVQILASRVLPLDTPMNSSEETVVLLVRLPRVLLALLVGGGLAIGGAALQAIFRNPLVSPEIIGVSAGASFGGALALLFGLGSLVLVSGSFAFGLAALGLLFLITSGRGGTPMLMIVLGGVVVGSFFSALVALITYIADPFTTLPAIVFWLLGSVATANYAKVLIAVIPILAGTGVLLALRWRINVLSLGDEDAAALGLRPRTLRVVVLIAVALIVAGAVAVSGVISWVGLVIPHLARMWVGPDHRVLLPVCFALGGCYLIAVDTVARTATAGEIPLGVLTALIGAPVFFLLLRHNRDRIWDSA</sequence>
<keyword evidence="7 8" id="KW-0472">Membrane</keyword>
<evidence type="ECO:0000313" key="9">
    <source>
        <dbReference type="EMBL" id="MBG0740560.1"/>
    </source>
</evidence>
<evidence type="ECO:0000256" key="7">
    <source>
        <dbReference type="ARBA" id="ARBA00023136"/>
    </source>
</evidence>
<comment type="subcellular location">
    <subcellularLocation>
        <location evidence="1">Cell membrane</location>
        <topology evidence="1">Multi-pass membrane protein</topology>
    </subcellularLocation>
</comment>
<protein>
    <submittedName>
        <fullName evidence="9">Iron ABC transporter permease</fullName>
    </submittedName>
</protein>
<dbReference type="GO" id="GO:0033214">
    <property type="term" value="P:siderophore-iron import into cell"/>
    <property type="evidence" value="ECO:0007669"/>
    <property type="project" value="TreeGrafter"/>
</dbReference>
<dbReference type="Proteomes" id="UP000655366">
    <property type="component" value="Unassembled WGS sequence"/>
</dbReference>
<keyword evidence="5 8" id="KW-0812">Transmembrane</keyword>
<dbReference type="Gene3D" id="1.10.3470.10">
    <property type="entry name" value="ABC transporter involved in vitamin B12 uptake, BtuC"/>
    <property type="match status" value="1"/>
</dbReference>
<name>A0A931G6E2_9MICC</name>
<dbReference type="PANTHER" id="PTHR30472">
    <property type="entry name" value="FERRIC ENTEROBACTIN TRANSPORT SYSTEM PERMEASE PROTEIN"/>
    <property type="match status" value="1"/>
</dbReference>
<evidence type="ECO:0000256" key="8">
    <source>
        <dbReference type="SAM" id="Phobius"/>
    </source>
</evidence>
<feature type="transmembrane region" description="Helical" evidence="8">
    <location>
        <begin position="272"/>
        <end position="290"/>
    </location>
</feature>
<evidence type="ECO:0000256" key="5">
    <source>
        <dbReference type="ARBA" id="ARBA00022692"/>
    </source>
</evidence>
<evidence type="ECO:0000256" key="3">
    <source>
        <dbReference type="ARBA" id="ARBA00022448"/>
    </source>
</evidence>
<reference evidence="9 10" key="1">
    <citation type="submission" date="2020-11" db="EMBL/GenBank/DDBJ databases">
        <title>Arthrobacter antarcticus sp. nov., isolated from Antarctic Soil.</title>
        <authorList>
            <person name="Li J."/>
        </authorList>
    </citation>
    <scope>NUCLEOTIDE SEQUENCE [LARGE SCALE GENOMIC DNA]</scope>
    <source>
        <strain evidence="9 10">Z1-20</strain>
    </source>
</reference>
<evidence type="ECO:0000256" key="4">
    <source>
        <dbReference type="ARBA" id="ARBA00022475"/>
    </source>
</evidence>
<evidence type="ECO:0000313" key="10">
    <source>
        <dbReference type="Proteomes" id="UP000655366"/>
    </source>
</evidence>
<dbReference type="PANTHER" id="PTHR30472:SF70">
    <property type="entry name" value="MOLYBDATE IMPORT SYSTEM PERMEASE PROTEIN MOLB"/>
    <property type="match status" value="1"/>
</dbReference>
<dbReference type="InterPro" id="IPR037294">
    <property type="entry name" value="ABC_BtuC-like"/>
</dbReference>
<comment type="caution">
    <text evidence="9">The sequence shown here is derived from an EMBL/GenBank/DDBJ whole genome shotgun (WGS) entry which is preliminary data.</text>
</comment>
<dbReference type="GO" id="GO:0005886">
    <property type="term" value="C:plasma membrane"/>
    <property type="evidence" value="ECO:0007669"/>
    <property type="project" value="UniProtKB-SubCell"/>
</dbReference>
<dbReference type="CDD" id="cd06550">
    <property type="entry name" value="TM_ABC_iron-siderophores_like"/>
    <property type="match status" value="1"/>
</dbReference>
<keyword evidence="3" id="KW-0813">Transport</keyword>
<feature type="transmembrane region" description="Helical" evidence="8">
    <location>
        <begin position="143"/>
        <end position="165"/>
    </location>
</feature>
<dbReference type="SUPFAM" id="SSF81345">
    <property type="entry name" value="ABC transporter involved in vitamin B12 uptake, BtuC"/>
    <property type="match status" value="1"/>
</dbReference>
<feature type="transmembrane region" description="Helical" evidence="8">
    <location>
        <begin position="193"/>
        <end position="211"/>
    </location>
</feature>
<keyword evidence="10" id="KW-1185">Reference proteome</keyword>
<dbReference type="FunFam" id="1.10.3470.10:FF:000001">
    <property type="entry name" value="Vitamin B12 ABC transporter permease BtuC"/>
    <property type="match status" value="1"/>
</dbReference>
<evidence type="ECO:0000256" key="1">
    <source>
        <dbReference type="ARBA" id="ARBA00004651"/>
    </source>
</evidence>
<accession>A0A931G6E2</accession>
<gene>
    <name evidence="9" type="ORF">IV500_14355</name>
</gene>
<dbReference type="EMBL" id="JADNYM010000018">
    <property type="protein sequence ID" value="MBG0740560.1"/>
    <property type="molecule type" value="Genomic_DNA"/>
</dbReference>
<feature type="transmembrane region" description="Helical" evidence="8">
    <location>
        <begin position="112"/>
        <end position="131"/>
    </location>
</feature>
<feature type="transmembrane region" description="Helical" evidence="8">
    <location>
        <begin position="231"/>
        <end position="260"/>
    </location>
</feature>
<feature type="transmembrane region" description="Helical" evidence="8">
    <location>
        <begin position="302"/>
        <end position="320"/>
    </location>
</feature>
<dbReference type="AlphaFoldDB" id="A0A931G6E2"/>
<dbReference type="RefSeq" id="WP_196397495.1">
    <property type="nucleotide sequence ID" value="NZ_JADNYM010000018.1"/>
</dbReference>
<evidence type="ECO:0000256" key="6">
    <source>
        <dbReference type="ARBA" id="ARBA00022989"/>
    </source>
</evidence>
<dbReference type="GO" id="GO:0022857">
    <property type="term" value="F:transmembrane transporter activity"/>
    <property type="evidence" value="ECO:0007669"/>
    <property type="project" value="InterPro"/>
</dbReference>
<keyword evidence="4" id="KW-1003">Cell membrane</keyword>
<evidence type="ECO:0000256" key="2">
    <source>
        <dbReference type="ARBA" id="ARBA00007935"/>
    </source>
</evidence>
<feature type="transmembrane region" description="Helical" evidence="8">
    <location>
        <begin position="59"/>
        <end position="80"/>
    </location>
</feature>
<dbReference type="InterPro" id="IPR000522">
    <property type="entry name" value="ABC_transptr_permease_BtuC"/>
</dbReference>